<dbReference type="OrthoDB" id="378796at2759"/>
<dbReference type="InterPro" id="IPR006373">
    <property type="entry name" value="VSA_Rifin"/>
</dbReference>
<feature type="chain" id="PRO_5004844323" description="Surface antigen" evidence="2">
    <location>
        <begin position="25"/>
        <end position="359"/>
    </location>
</feature>
<proteinExistence type="predicted"/>
<protein>
    <recommendedName>
        <fullName evidence="5">Surface antigen</fullName>
    </recommendedName>
</protein>
<dbReference type="Pfam" id="PF02009">
    <property type="entry name" value="RIFIN"/>
    <property type="match status" value="1"/>
</dbReference>
<evidence type="ECO:0000313" key="3">
    <source>
        <dbReference type="EMBL" id="ETW45482.1"/>
    </source>
</evidence>
<name>W4IPY1_PLAFA</name>
<accession>W4IPY1</accession>
<feature type="signal peptide" evidence="2">
    <location>
        <begin position="1"/>
        <end position="24"/>
    </location>
</feature>
<evidence type="ECO:0008006" key="5">
    <source>
        <dbReference type="Google" id="ProtNLM"/>
    </source>
</evidence>
<organism evidence="3 4">
    <name type="scientific">Plasmodium falciparum NF135/5.C10</name>
    <dbReference type="NCBI Taxonomy" id="1036726"/>
    <lineage>
        <taxon>Eukaryota</taxon>
        <taxon>Sar</taxon>
        <taxon>Alveolata</taxon>
        <taxon>Apicomplexa</taxon>
        <taxon>Aconoidasida</taxon>
        <taxon>Haemosporida</taxon>
        <taxon>Plasmodiidae</taxon>
        <taxon>Plasmodium</taxon>
        <taxon>Plasmodium (Laverania)</taxon>
    </lineage>
</organism>
<dbReference type="AlphaFoldDB" id="W4IPY1"/>
<dbReference type="EMBL" id="KI926016">
    <property type="protein sequence ID" value="ETW45482.1"/>
    <property type="molecule type" value="Genomic_DNA"/>
</dbReference>
<keyword evidence="1" id="KW-1133">Transmembrane helix</keyword>
<dbReference type="Proteomes" id="UP000019114">
    <property type="component" value="Unassembled WGS sequence"/>
</dbReference>
<sequence>MKLHYTKILLFFFPLNVLLTSYHAHNKNKPSITPHHTRTTTSRLLSEYDTESSIYDSDEEINSVKEIFERQTSRRFEEYEERMITQRQKYKEQRDKDIQKIILKDKMEKNLAKKIEKGCLRCGCGLGGVAGSIGLFGAVAINIWKPGAITASIKTAIAEGTAKIAEAAEAARILAGNNAVISGLEKLGVSSVGVQGLQSLFTAKNDTVVTKITEVVYNQYVQTCKGYSLGRLGLNFVETNRASRFCQSVLNPTFAASQPKKGISSIPIIQRIAQNMVSDANGVAAVAAEVARERATNAIEVQQTNVINTIFMSKQTAIIASVVAILIIVLIMLIIYLILRYRRKKKMKKKAQYTKLLNE</sequence>
<evidence type="ECO:0000313" key="4">
    <source>
        <dbReference type="Proteomes" id="UP000019114"/>
    </source>
</evidence>
<reference evidence="3 4" key="2">
    <citation type="submission" date="2013-02" db="EMBL/GenBank/DDBJ databases">
        <title>The Genome Sequence of Plasmodium falciparum NF135/5.C10.</title>
        <authorList>
            <consortium name="The Broad Institute Genome Sequencing Platform"/>
            <consortium name="The Broad Institute Genome Sequencing Center for Infectious Disease"/>
            <person name="Neafsey D."/>
            <person name="Cheeseman I."/>
            <person name="Volkman S."/>
            <person name="Adams J."/>
            <person name="Walker B."/>
            <person name="Young S.K."/>
            <person name="Zeng Q."/>
            <person name="Gargeya S."/>
            <person name="Fitzgerald M."/>
            <person name="Haas B."/>
            <person name="Abouelleil A."/>
            <person name="Alvarado L."/>
            <person name="Arachchi H.M."/>
            <person name="Berlin A.M."/>
            <person name="Chapman S.B."/>
            <person name="Dewar J."/>
            <person name="Goldberg J."/>
            <person name="Griggs A."/>
            <person name="Gujja S."/>
            <person name="Hansen M."/>
            <person name="Howarth C."/>
            <person name="Imamovic A."/>
            <person name="Larimer J."/>
            <person name="McCowan C."/>
            <person name="Murphy C."/>
            <person name="Neiman D."/>
            <person name="Pearson M."/>
            <person name="Priest M."/>
            <person name="Roberts A."/>
            <person name="Saif S."/>
            <person name="Shea T."/>
            <person name="Sisk P."/>
            <person name="Sykes S."/>
            <person name="Wortman J."/>
            <person name="Nusbaum C."/>
            <person name="Birren B."/>
        </authorList>
    </citation>
    <scope>NUCLEOTIDE SEQUENCE [LARGE SCALE GENOMIC DNA]</scope>
    <source>
        <strain evidence="3 4">NF135/5.C10</strain>
    </source>
</reference>
<keyword evidence="1" id="KW-0812">Transmembrane</keyword>
<feature type="transmembrane region" description="Helical" evidence="1">
    <location>
        <begin position="317"/>
        <end position="339"/>
    </location>
</feature>
<keyword evidence="1" id="KW-0472">Membrane</keyword>
<keyword evidence="2" id="KW-0732">Signal</keyword>
<evidence type="ECO:0000256" key="2">
    <source>
        <dbReference type="SAM" id="SignalP"/>
    </source>
</evidence>
<evidence type="ECO:0000256" key="1">
    <source>
        <dbReference type="SAM" id="Phobius"/>
    </source>
</evidence>
<dbReference type="NCBIfam" id="TIGR01477">
    <property type="entry name" value="RIFIN"/>
    <property type="match status" value="1"/>
</dbReference>
<reference evidence="3 4" key="1">
    <citation type="submission" date="2013-02" db="EMBL/GenBank/DDBJ databases">
        <title>The Genome Annotation of Plasmodium falciparum NF135/5.C10.</title>
        <authorList>
            <consortium name="The Broad Institute Genome Sequencing Platform"/>
            <consortium name="The Broad Institute Genome Sequencing Center for Infectious Disease"/>
            <person name="Neafsey D."/>
            <person name="Hoffman S."/>
            <person name="Volkman S."/>
            <person name="Rosenthal P."/>
            <person name="Walker B."/>
            <person name="Young S.K."/>
            <person name="Zeng Q."/>
            <person name="Gargeya S."/>
            <person name="Fitzgerald M."/>
            <person name="Haas B."/>
            <person name="Abouelleil A."/>
            <person name="Allen A.W."/>
            <person name="Alvarado L."/>
            <person name="Arachchi H.M."/>
            <person name="Berlin A.M."/>
            <person name="Chapman S.B."/>
            <person name="Gainer-Dewar J."/>
            <person name="Goldberg J."/>
            <person name="Griggs A."/>
            <person name="Gujja S."/>
            <person name="Hansen M."/>
            <person name="Howarth C."/>
            <person name="Imamovic A."/>
            <person name="Ireland A."/>
            <person name="Larimer J."/>
            <person name="McCowan C."/>
            <person name="Murphy C."/>
            <person name="Pearson M."/>
            <person name="Poon T.W."/>
            <person name="Priest M."/>
            <person name="Roberts A."/>
            <person name="Saif S."/>
            <person name="Shea T."/>
            <person name="Sisk P."/>
            <person name="Sykes S."/>
            <person name="Wortman J."/>
            <person name="Nusbaum C."/>
            <person name="Birren B."/>
        </authorList>
    </citation>
    <scope>NUCLEOTIDE SEQUENCE [LARGE SCALE GENOMIC DNA]</scope>
    <source>
        <strain evidence="3 4">NF135/5.C10</strain>
    </source>
</reference>
<gene>
    <name evidence="3" type="ORF">PFNF135_00004</name>
</gene>